<accession>A0ABY9ICT9</accession>
<sequence length="76" mass="8311">MAVEGRMGHELPGVESTYSEVTLAMEERIVGYLQGVWEKEVVGAGLWTPPFPMPLPDDLANPSPLLLSGLPVLEYE</sequence>
<name>A0ABY9ICT9_9ACTN</name>
<reference evidence="1 2" key="1">
    <citation type="submission" date="2023-03" db="EMBL/GenBank/DDBJ databases">
        <title>Isolation and description of six Streptomyces strains from soil environments, able to metabolize different microbial glucans.</title>
        <authorList>
            <person name="Widen T."/>
            <person name="Larsbrink J."/>
        </authorList>
    </citation>
    <scope>NUCLEOTIDE SEQUENCE [LARGE SCALE GENOMIC DNA]</scope>
    <source>
        <strain evidence="1 2">Mut2</strain>
    </source>
</reference>
<dbReference type="EMBL" id="CP120992">
    <property type="protein sequence ID" value="WLQ44706.1"/>
    <property type="molecule type" value="Genomic_DNA"/>
</dbReference>
<evidence type="ECO:0000313" key="2">
    <source>
        <dbReference type="Proteomes" id="UP001229952"/>
    </source>
</evidence>
<organism evidence="1 2">
    <name type="scientific">Streptomyces laculatispora</name>
    <dbReference type="NCBI Taxonomy" id="887464"/>
    <lineage>
        <taxon>Bacteria</taxon>
        <taxon>Bacillati</taxon>
        <taxon>Actinomycetota</taxon>
        <taxon>Actinomycetes</taxon>
        <taxon>Kitasatosporales</taxon>
        <taxon>Streptomycetaceae</taxon>
        <taxon>Streptomyces</taxon>
    </lineage>
</organism>
<gene>
    <name evidence="1" type="ORF">P8A22_35315</name>
</gene>
<dbReference type="Proteomes" id="UP001229952">
    <property type="component" value="Chromosome"/>
</dbReference>
<protein>
    <submittedName>
        <fullName evidence="1">Uncharacterized protein</fullName>
    </submittedName>
</protein>
<evidence type="ECO:0000313" key="1">
    <source>
        <dbReference type="EMBL" id="WLQ44706.1"/>
    </source>
</evidence>
<dbReference type="RefSeq" id="WP_306091964.1">
    <property type="nucleotide sequence ID" value="NZ_CP120992.1"/>
</dbReference>
<proteinExistence type="predicted"/>
<keyword evidence="2" id="KW-1185">Reference proteome</keyword>